<dbReference type="InterPro" id="IPR036052">
    <property type="entry name" value="TrpB-like_PALP_sf"/>
</dbReference>
<dbReference type="InterPro" id="IPR001926">
    <property type="entry name" value="TrpB-like_PALP"/>
</dbReference>
<evidence type="ECO:0000313" key="3">
    <source>
        <dbReference type="Proteomes" id="UP001157974"/>
    </source>
</evidence>
<gene>
    <name evidence="2" type="ORF">NDN08_007739</name>
</gene>
<dbReference type="InterPro" id="IPR050214">
    <property type="entry name" value="Cys_Synth/Cystath_Beta-Synth"/>
</dbReference>
<dbReference type="PANTHER" id="PTHR10314">
    <property type="entry name" value="CYSTATHIONINE BETA-SYNTHASE"/>
    <property type="match status" value="1"/>
</dbReference>
<organism evidence="2 3">
    <name type="scientific">Rhodosorus marinus</name>
    <dbReference type="NCBI Taxonomy" id="101924"/>
    <lineage>
        <taxon>Eukaryota</taxon>
        <taxon>Rhodophyta</taxon>
        <taxon>Stylonematophyceae</taxon>
        <taxon>Stylonematales</taxon>
        <taxon>Stylonemataceae</taxon>
        <taxon>Rhodosorus</taxon>
    </lineage>
</organism>
<comment type="caution">
    <text evidence="2">The sequence shown here is derived from an EMBL/GenBank/DDBJ whole genome shotgun (WGS) entry which is preliminary data.</text>
</comment>
<dbReference type="EMBL" id="JAMWBK010000002">
    <property type="protein sequence ID" value="KAJ8907629.1"/>
    <property type="molecule type" value="Genomic_DNA"/>
</dbReference>
<dbReference type="SUPFAM" id="SSF53686">
    <property type="entry name" value="Tryptophan synthase beta subunit-like PLP-dependent enzymes"/>
    <property type="match status" value="1"/>
</dbReference>
<keyword evidence="3" id="KW-1185">Reference proteome</keyword>
<dbReference type="Proteomes" id="UP001157974">
    <property type="component" value="Unassembled WGS sequence"/>
</dbReference>
<dbReference type="Pfam" id="PF00291">
    <property type="entry name" value="PALP"/>
    <property type="match status" value="1"/>
</dbReference>
<sequence length="82" mass="8891">MESMELCSSVKDRIGKSRIVECEKAGEISPGVTTLVEPTSGNTGIALAFVAAEKGCDLILTMPESMSIERRMVLLGLEQRLY</sequence>
<proteinExistence type="predicted"/>
<evidence type="ECO:0000259" key="1">
    <source>
        <dbReference type="Pfam" id="PF00291"/>
    </source>
</evidence>
<name>A0AAV8UZZ2_9RHOD</name>
<evidence type="ECO:0000313" key="2">
    <source>
        <dbReference type="EMBL" id="KAJ8907629.1"/>
    </source>
</evidence>
<dbReference type="Gene3D" id="3.40.50.1100">
    <property type="match status" value="1"/>
</dbReference>
<reference evidence="2 3" key="1">
    <citation type="journal article" date="2023" name="Nat. Commun.">
        <title>Origin of minicircular mitochondrial genomes in red algae.</title>
        <authorList>
            <person name="Lee Y."/>
            <person name="Cho C.H."/>
            <person name="Lee Y.M."/>
            <person name="Park S.I."/>
            <person name="Yang J.H."/>
            <person name="West J.A."/>
            <person name="Bhattacharya D."/>
            <person name="Yoon H.S."/>
        </authorList>
    </citation>
    <scope>NUCLEOTIDE SEQUENCE [LARGE SCALE GENOMIC DNA]</scope>
    <source>
        <strain evidence="2 3">CCMP1338</strain>
        <tissue evidence="2">Whole cell</tissue>
    </source>
</reference>
<feature type="domain" description="Tryptophan synthase beta chain-like PALP" evidence="1">
    <location>
        <begin position="1"/>
        <end position="73"/>
    </location>
</feature>
<protein>
    <recommendedName>
        <fullName evidence="1">Tryptophan synthase beta chain-like PALP domain-containing protein</fullName>
    </recommendedName>
</protein>
<accession>A0AAV8UZZ2</accession>
<dbReference type="AlphaFoldDB" id="A0AAV8UZZ2"/>